<dbReference type="AlphaFoldDB" id="A0A1H1HUZ4"/>
<evidence type="ECO:0008006" key="3">
    <source>
        <dbReference type="Google" id="ProtNLM"/>
    </source>
</evidence>
<evidence type="ECO:0000313" key="2">
    <source>
        <dbReference type="Proteomes" id="UP000181917"/>
    </source>
</evidence>
<evidence type="ECO:0000313" key="1">
    <source>
        <dbReference type="EMBL" id="SDR29302.1"/>
    </source>
</evidence>
<dbReference type="Proteomes" id="UP000181917">
    <property type="component" value="Unassembled WGS sequence"/>
</dbReference>
<dbReference type="EMBL" id="FNKH01000003">
    <property type="protein sequence ID" value="SDR29302.1"/>
    <property type="molecule type" value="Genomic_DNA"/>
</dbReference>
<name>A0A1H1HUZ4_9MICC</name>
<protein>
    <recommendedName>
        <fullName evidence="3">DUF1918 domain-containing protein</fullName>
    </recommendedName>
</protein>
<keyword evidence="2" id="KW-1185">Reference proteome</keyword>
<accession>A0A1H1HUZ4</accession>
<proteinExistence type="predicted"/>
<gene>
    <name evidence="1" type="ORF">SAMN04489742_4687</name>
</gene>
<sequence length="69" mass="7976">MTDNADAGLDSAALRPGDHVEVRGNEHLHYKAYVEDTLPQFNIAWVREQRTGERKMLFTNECRILRCES</sequence>
<dbReference type="KEGG" id="acry:AC20117_22795"/>
<dbReference type="RefSeq" id="WP_074703492.1">
    <property type="nucleotide sequence ID" value="NZ_CP018865.1"/>
</dbReference>
<dbReference type="OrthoDB" id="4965063at2"/>
<organism evidence="1 2">
    <name type="scientific">Crystallibacter crystallopoietes</name>
    <dbReference type="NCBI Taxonomy" id="37928"/>
    <lineage>
        <taxon>Bacteria</taxon>
        <taxon>Bacillati</taxon>
        <taxon>Actinomycetota</taxon>
        <taxon>Actinomycetes</taxon>
        <taxon>Micrococcales</taxon>
        <taxon>Micrococcaceae</taxon>
        <taxon>Crystallibacter</taxon>
    </lineage>
</organism>
<reference evidence="1 2" key="1">
    <citation type="submission" date="2016-10" db="EMBL/GenBank/DDBJ databases">
        <authorList>
            <person name="de Groot N.N."/>
        </authorList>
    </citation>
    <scope>NUCLEOTIDE SEQUENCE [LARGE SCALE GENOMIC DNA]</scope>
    <source>
        <strain evidence="1 2">DSM 20117</strain>
    </source>
</reference>